<comment type="caution">
    <text evidence="1">The sequence shown here is derived from an EMBL/GenBank/DDBJ whole genome shotgun (WGS) entry which is preliminary data.</text>
</comment>
<sequence>MHPTFPLDHLASVTAMSNADGAIDDMKIYEFDREASMDLFIAWTHTAPGRPFVAFDEVLAA</sequence>
<accession>A0A316HQI5</accession>
<proteinExistence type="predicted"/>
<dbReference type="Proteomes" id="UP000246005">
    <property type="component" value="Unassembled WGS sequence"/>
</dbReference>
<evidence type="ECO:0000313" key="2">
    <source>
        <dbReference type="Proteomes" id="UP000246005"/>
    </source>
</evidence>
<reference evidence="1 2" key="1">
    <citation type="submission" date="2018-05" db="EMBL/GenBank/DDBJ databases">
        <title>Genomic Encyclopedia of Type Strains, Phase IV (KMG-IV): sequencing the most valuable type-strain genomes for metagenomic binning, comparative biology and taxonomic classification.</title>
        <authorList>
            <person name="Goeker M."/>
        </authorList>
    </citation>
    <scope>NUCLEOTIDE SEQUENCE [LARGE SCALE GENOMIC DNA]</scope>
    <source>
        <strain evidence="1 2">DSM 45480</strain>
    </source>
</reference>
<organism evidence="1 2">
    <name type="scientific">Lentzea atacamensis</name>
    <dbReference type="NCBI Taxonomy" id="531938"/>
    <lineage>
        <taxon>Bacteria</taxon>
        <taxon>Bacillati</taxon>
        <taxon>Actinomycetota</taxon>
        <taxon>Actinomycetes</taxon>
        <taxon>Pseudonocardiales</taxon>
        <taxon>Pseudonocardiaceae</taxon>
        <taxon>Lentzea</taxon>
    </lineage>
</organism>
<gene>
    <name evidence="1" type="ORF">C8D88_113252</name>
</gene>
<evidence type="ECO:0000313" key="1">
    <source>
        <dbReference type="EMBL" id="PWK82659.1"/>
    </source>
</evidence>
<dbReference type="EMBL" id="QGHB01000013">
    <property type="protein sequence ID" value="PWK82659.1"/>
    <property type="molecule type" value="Genomic_DNA"/>
</dbReference>
<name>A0A316HQI5_9PSEU</name>
<protein>
    <submittedName>
        <fullName evidence="1">Uncharacterized protein</fullName>
    </submittedName>
</protein>
<dbReference type="AlphaFoldDB" id="A0A316HQI5"/>